<feature type="transmembrane region" description="Helical" evidence="6">
    <location>
        <begin position="56"/>
        <end position="77"/>
    </location>
</feature>
<evidence type="ECO:0000256" key="1">
    <source>
        <dbReference type="ARBA" id="ARBA00004651"/>
    </source>
</evidence>
<comment type="caution">
    <text evidence="7">The sequence shown here is derived from an EMBL/GenBank/DDBJ whole genome shotgun (WGS) entry which is preliminary data.</text>
</comment>
<dbReference type="PANTHER" id="PTHR33529:SF6">
    <property type="entry name" value="YJGP_YJGQ FAMILY PERMEASE"/>
    <property type="match status" value="1"/>
</dbReference>
<evidence type="ECO:0000256" key="6">
    <source>
        <dbReference type="SAM" id="Phobius"/>
    </source>
</evidence>
<dbReference type="Pfam" id="PF03739">
    <property type="entry name" value="LptF_LptG"/>
    <property type="match status" value="1"/>
</dbReference>
<name>A0ABS3KKR4_9PROT</name>
<evidence type="ECO:0000313" key="8">
    <source>
        <dbReference type="Proteomes" id="UP001518989"/>
    </source>
</evidence>
<feature type="transmembrane region" description="Helical" evidence="6">
    <location>
        <begin position="310"/>
        <end position="327"/>
    </location>
</feature>
<keyword evidence="8" id="KW-1185">Reference proteome</keyword>
<keyword evidence="4 6" id="KW-1133">Transmembrane helix</keyword>
<evidence type="ECO:0000256" key="4">
    <source>
        <dbReference type="ARBA" id="ARBA00022989"/>
    </source>
</evidence>
<evidence type="ECO:0000313" key="7">
    <source>
        <dbReference type="EMBL" id="MBO1078052.1"/>
    </source>
</evidence>
<dbReference type="InterPro" id="IPR005495">
    <property type="entry name" value="LptG/LptF_permease"/>
</dbReference>
<sequence length="398" mass="43503">MRGYLLRLLVRPLLTTLVVVLPALLLERLLRLFDLLAPSGAMSPIIQLLLYLSPHYIGLALPAALFISVFSVIAASSEHHELDALQSIGVSLARLCRPFLWVSVLLAVGGLGLYGYLQPLGRYHYRAALDAATHAGWNAAVVPGEFIRIGRRLSVTADRVDEATGQLSGVFIEQRHPDGAVSTTTAQAGWLTSQTDAGQLVLELQDGAQVTVAPDGQVTTLQFGTSSLTRHFTIAVAVFRPRGDDEREMTLDELWTRRTTLTPPPEGTAPVPARRLVAELHGRLVRAASLAVLPLLAVPMALGAQRSRRWYGAVLSALILMFYHHAVQLAESLGDLGVMDPRIMLWGVFAAFTLFCVMTFRRAQRHPQEGPFDAFFARIEDIMGAGLARLPRRRGAAR</sequence>
<comment type="subcellular location">
    <subcellularLocation>
        <location evidence="1">Cell membrane</location>
        <topology evidence="1">Multi-pass membrane protein</topology>
    </subcellularLocation>
</comment>
<evidence type="ECO:0000256" key="3">
    <source>
        <dbReference type="ARBA" id="ARBA00022692"/>
    </source>
</evidence>
<dbReference type="PANTHER" id="PTHR33529">
    <property type="entry name" value="SLR0882 PROTEIN-RELATED"/>
    <property type="match status" value="1"/>
</dbReference>
<keyword evidence="3 6" id="KW-0812">Transmembrane</keyword>
<organism evidence="7 8">
    <name type="scientific">Roseomonas haemaphysalidis</name>
    <dbReference type="NCBI Taxonomy" id="2768162"/>
    <lineage>
        <taxon>Bacteria</taxon>
        <taxon>Pseudomonadati</taxon>
        <taxon>Pseudomonadota</taxon>
        <taxon>Alphaproteobacteria</taxon>
        <taxon>Acetobacterales</taxon>
        <taxon>Roseomonadaceae</taxon>
        <taxon>Roseomonas</taxon>
    </lineage>
</organism>
<gene>
    <name evidence="7" type="ORF">IAI61_03345</name>
</gene>
<keyword evidence="2" id="KW-1003">Cell membrane</keyword>
<reference evidence="7 8" key="1">
    <citation type="submission" date="2020-09" db="EMBL/GenBank/DDBJ databases">
        <title>Roseomonas.</title>
        <authorList>
            <person name="Zhu W."/>
        </authorList>
    </citation>
    <scope>NUCLEOTIDE SEQUENCE [LARGE SCALE GENOMIC DNA]</scope>
    <source>
        <strain evidence="7 8">573</strain>
    </source>
</reference>
<protein>
    <submittedName>
        <fullName evidence="7">LptF/LptG family permease</fullName>
    </submittedName>
</protein>
<accession>A0ABS3KKR4</accession>
<feature type="transmembrane region" description="Helical" evidence="6">
    <location>
        <begin position="284"/>
        <end position="303"/>
    </location>
</feature>
<proteinExistence type="predicted"/>
<evidence type="ECO:0000256" key="5">
    <source>
        <dbReference type="ARBA" id="ARBA00023136"/>
    </source>
</evidence>
<keyword evidence="5 6" id="KW-0472">Membrane</keyword>
<feature type="transmembrane region" description="Helical" evidence="6">
    <location>
        <begin position="98"/>
        <end position="117"/>
    </location>
</feature>
<dbReference type="EMBL" id="JACTNG010000001">
    <property type="protein sequence ID" value="MBO1078052.1"/>
    <property type="molecule type" value="Genomic_DNA"/>
</dbReference>
<feature type="transmembrane region" description="Helical" evidence="6">
    <location>
        <begin position="343"/>
        <end position="360"/>
    </location>
</feature>
<feature type="transmembrane region" description="Helical" evidence="6">
    <location>
        <begin position="6"/>
        <end position="25"/>
    </location>
</feature>
<dbReference type="RefSeq" id="WP_207415434.1">
    <property type="nucleotide sequence ID" value="NZ_CP061179.1"/>
</dbReference>
<dbReference type="Proteomes" id="UP001518989">
    <property type="component" value="Unassembled WGS sequence"/>
</dbReference>
<evidence type="ECO:0000256" key="2">
    <source>
        <dbReference type="ARBA" id="ARBA00022475"/>
    </source>
</evidence>